<evidence type="ECO:0000259" key="8">
    <source>
        <dbReference type="PROSITE" id="PS51462"/>
    </source>
</evidence>
<feature type="region of interest" description="Disordered" evidence="7">
    <location>
        <begin position="1"/>
        <end position="48"/>
    </location>
</feature>
<organism evidence="9">
    <name type="scientific">Percolomonas cosmopolitus</name>
    <dbReference type="NCBI Taxonomy" id="63605"/>
    <lineage>
        <taxon>Eukaryota</taxon>
        <taxon>Discoba</taxon>
        <taxon>Heterolobosea</taxon>
        <taxon>Tetramitia</taxon>
        <taxon>Eutetramitia</taxon>
        <taxon>Percolomonadidae</taxon>
        <taxon>Percolomonas</taxon>
    </lineage>
</organism>
<comment type="cofactor">
    <cofactor evidence="1">
        <name>Mn(2+)</name>
        <dbReference type="ChEBI" id="CHEBI:29035"/>
    </cofactor>
</comment>
<proteinExistence type="predicted"/>
<evidence type="ECO:0000256" key="2">
    <source>
        <dbReference type="ARBA" id="ARBA00001946"/>
    </source>
</evidence>
<dbReference type="Pfam" id="PF00293">
    <property type="entry name" value="NUDIX"/>
    <property type="match status" value="1"/>
</dbReference>
<dbReference type="Gene3D" id="3.90.79.10">
    <property type="entry name" value="Nucleoside Triphosphate Pyrophosphohydrolase"/>
    <property type="match status" value="1"/>
</dbReference>
<keyword evidence="6" id="KW-0464">Manganese</keyword>
<comment type="cofactor">
    <cofactor evidence="2">
        <name>Mg(2+)</name>
        <dbReference type="ChEBI" id="CHEBI:18420"/>
    </cofactor>
</comment>
<evidence type="ECO:0000256" key="5">
    <source>
        <dbReference type="ARBA" id="ARBA00022842"/>
    </source>
</evidence>
<dbReference type="InterPro" id="IPR045121">
    <property type="entry name" value="CoAse"/>
</dbReference>
<dbReference type="PANTHER" id="PTHR12992">
    <property type="entry name" value="NUDIX HYDROLASE"/>
    <property type="match status" value="1"/>
</dbReference>
<protein>
    <recommendedName>
        <fullName evidence="8">Nudix hydrolase domain-containing protein</fullName>
    </recommendedName>
</protein>
<name>A0A7S1KTS3_9EUKA</name>
<feature type="compositionally biased region" description="Polar residues" evidence="7">
    <location>
        <begin position="1"/>
        <end position="14"/>
    </location>
</feature>
<dbReference type="InterPro" id="IPR000086">
    <property type="entry name" value="NUDIX_hydrolase_dom"/>
</dbReference>
<dbReference type="PANTHER" id="PTHR12992:SF11">
    <property type="entry name" value="MITOCHONDRIAL COENZYME A DIPHOSPHATASE NUDT8"/>
    <property type="match status" value="1"/>
</dbReference>
<keyword evidence="3" id="KW-0479">Metal-binding</keyword>
<evidence type="ECO:0000256" key="3">
    <source>
        <dbReference type="ARBA" id="ARBA00022723"/>
    </source>
</evidence>
<dbReference type="AlphaFoldDB" id="A0A7S1KTS3"/>
<evidence type="ECO:0000256" key="4">
    <source>
        <dbReference type="ARBA" id="ARBA00022801"/>
    </source>
</evidence>
<evidence type="ECO:0000256" key="7">
    <source>
        <dbReference type="SAM" id="MobiDB-lite"/>
    </source>
</evidence>
<keyword evidence="4" id="KW-0378">Hydrolase</keyword>
<dbReference type="InterPro" id="IPR015797">
    <property type="entry name" value="NUDIX_hydrolase-like_dom_sf"/>
</dbReference>
<reference evidence="9" key="1">
    <citation type="submission" date="2021-01" db="EMBL/GenBank/DDBJ databases">
        <authorList>
            <person name="Corre E."/>
            <person name="Pelletier E."/>
            <person name="Niang G."/>
            <person name="Scheremetjew M."/>
            <person name="Finn R."/>
            <person name="Kale V."/>
            <person name="Holt S."/>
            <person name="Cochrane G."/>
            <person name="Meng A."/>
            <person name="Brown T."/>
            <person name="Cohen L."/>
        </authorList>
    </citation>
    <scope>NUCLEOTIDE SEQUENCE</scope>
    <source>
        <strain evidence="9">WS</strain>
    </source>
</reference>
<gene>
    <name evidence="9" type="ORF">PCOS0759_LOCUS8979</name>
</gene>
<evidence type="ECO:0000256" key="6">
    <source>
        <dbReference type="ARBA" id="ARBA00023211"/>
    </source>
</evidence>
<feature type="domain" description="Nudix hydrolase" evidence="8">
    <location>
        <begin position="105"/>
        <end position="245"/>
    </location>
</feature>
<accession>A0A7S1KTS3</accession>
<evidence type="ECO:0000256" key="1">
    <source>
        <dbReference type="ARBA" id="ARBA00001936"/>
    </source>
</evidence>
<dbReference type="GO" id="GO:0010945">
    <property type="term" value="F:coenzyme A diphosphatase activity"/>
    <property type="evidence" value="ECO:0007669"/>
    <property type="project" value="InterPro"/>
</dbReference>
<sequence>MTHSFASPPTTTTKYFPLDDTPKLSMTPTSAKSSKSSSSVATPSKYSPHKQEVFTREFMVMSDSLYPIPLAPLKQPSSPHLILQKMHSSLSDQQSMKNILSHGKHPFAAVGMLIKQENDTLRILLTKRVESENDIFQGEVCLPGGMYQPHTDRSLFETVSREIHEELGIDVRRSCRFIGQIPSSDILRFRLNHGMLGVVVYAFEYLKGELVLKKDEVASAAWVDAAVFWRGRQEKMRRMYLPLAKVTTDTVLKRKVEEQNLILETSNVVFSNVRVVKGSDESCDDDDNASSPSSNEKSSRWMIWGLTLEAVMAVFQYGASMPPIFSFSLSSPDKIVNQVVQFNWAFSKAFMEASWNSIRGSDTARIIVDGVIREILRVKENKKIEEDTQLRSKM</sequence>
<dbReference type="EMBL" id="HBGD01010915">
    <property type="protein sequence ID" value="CAD9085725.1"/>
    <property type="molecule type" value="Transcribed_RNA"/>
</dbReference>
<dbReference type="SUPFAM" id="SSF55811">
    <property type="entry name" value="Nudix"/>
    <property type="match status" value="1"/>
</dbReference>
<evidence type="ECO:0000313" key="9">
    <source>
        <dbReference type="EMBL" id="CAD9085725.1"/>
    </source>
</evidence>
<feature type="region of interest" description="Disordered" evidence="7">
    <location>
        <begin position="278"/>
        <end position="297"/>
    </location>
</feature>
<dbReference type="PROSITE" id="PS51462">
    <property type="entry name" value="NUDIX"/>
    <property type="match status" value="1"/>
</dbReference>
<feature type="compositionally biased region" description="Low complexity" evidence="7">
    <location>
        <begin position="25"/>
        <end position="46"/>
    </location>
</feature>
<keyword evidence="5" id="KW-0460">Magnesium</keyword>
<dbReference type="GO" id="GO:0046872">
    <property type="term" value="F:metal ion binding"/>
    <property type="evidence" value="ECO:0007669"/>
    <property type="project" value="UniProtKB-KW"/>
</dbReference>